<protein>
    <submittedName>
        <fullName evidence="1">Uncharacterized protein</fullName>
    </submittedName>
</protein>
<evidence type="ECO:0000313" key="2">
    <source>
        <dbReference type="Proteomes" id="UP000799537"/>
    </source>
</evidence>
<dbReference type="Proteomes" id="UP000799537">
    <property type="component" value="Unassembled WGS sequence"/>
</dbReference>
<gene>
    <name evidence="1" type="ORF">M409DRAFT_23697</name>
</gene>
<evidence type="ECO:0000313" key="1">
    <source>
        <dbReference type="EMBL" id="KAF2165970.1"/>
    </source>
</evidence>
<dbReference type="OrthoDB" id="3852075at2759"/>
<dbReference type="AlphaFoldDB" id="A0A6A6CIE6"/>
<dbReference type="EMBL" id="ML993598">
    <property type="protein sequence ID" value="KAF2165970.1"/>
    <property type="molecule type" value="Genomic_DNA"/>
</dbReference>
<organism evidence="1 2">
    <name type="scientific">Zasmidium cellare ATCC 36951</name>
    <dbReference type="NCBI Taxonomy" id="1080233"/>
    <lineage>
        <taxon>Eukaryota</taxon>
        <taxon>Fungi</taxon>
        <taxon>Dikarya</taxon>
        <taxon>Ascomycota</taxon>
        <taxon>Pezizomycotina</taxon>
        <taxon>Dothideomycetes</taxon>
        <taxon>Dothideomycetidae</taxon>
        <taxon>Mycosphaerellales</taxon>
        <taxon>Mycosphaerellaceae</taxon>
        <taxon>Zasmidium</taxon>
    </lineage>
</organism>
<keyword evidence="2" id="KW-1185">Reference proteome</keyword>
<accession>A0A6A6CIE6</accession>
<proteinExistence type="predicted"/>
<dbReference type="RefSeq" id="XP_033666859.1">
    <property type="nucleotide sequence ID" value="XM_033806907.1"/>
</dbReference>
<sequence>MTFPDKASKASKTTLFTLPRELRDIIYEDACDEVEVTIRPGHDNKPRRHARLSPYANIGILTTCTQMRAEAQKIYYPKTLFAFTDIMSLAIWLRAQVPPALLGSIKTLRLACGRIKQLPIVIAYARRHVHQPGLCNLQIGFYQSFRKDAKAKLEEAKVSLNKMLGTNMLAILHPEAIQVPVVNGKFEVVWTCEPDAVPLPTYDDLVKFVGKKG</sequence>
<dbReference type="PANTHER" id="PTHR38790:SF4">
    <property type="entry name" value="2EXR DOMAIN-CONTAINING PROTEIN"/>
    <property type="match status" value="1"/>
</dbReference>
<reference evidence="1" key="1">
    <citation type="journal article" date="2020" name="Stud. Mycol.">
        <title>101 Dothideomycetes genomes: a test case for predicting lifestyles and emergence of pathogens.</title>
        <authorList>
            <person name="Haridas S."/>
            <person name="Albert R."/>
            <person name="Binder M."/>
            <person name="Bloem J."/>
            <person name="Labutti K."/>
            <person name="Salamov A."/>
            <person name="Andreopoulos B."/>
            <person name="Baker S."/>
            <person name="Barry K."/>
            <person name="Bills G."/>
            <person name="Bluhm B."/>
            <person name="Cannon C."/>
            <person name="Castanera R."/>
            <person name="Culley D."/>
            <person name="Daum C."/>
            <person name="Ezra D."/>
            <person name="Gonzalez J."/>
            <person name="Henrissat B."/>
            <person name="Kuo A."/>
            <person name="Liang C."/>
            <person name="Lipzen A."/>
            <person name="Lutzoni F."/>
            <person name="Magnuson J."/>
            <person name="Mondo S."/>
            <person name="Nolan M."/>
            <person name="Ohm R."/>
            <person name="Pangilinan J."/>
            <person name="Park H.-J."/>
            <person name="Ramirez L."/>
            <person name="Alfaro M."/>
            <person name="Sun H."/>
            <person name="Tritt A."/>
            <person name="Yoshinaga Y."/>
            <person name="Zwiers L.-H."/>
            <person name="Turgeon B."/>
            <person name="Goodwin S."/>
            <person name="Spatafora J."/>
            <person name="Crous P."/>
            <person name="Grigoriev I."/>
        </authorList>
    </citation>
    <scope>NUCLEOTIDE SEQUENCE</scope>
    <source>
        <strain evidence="1">ATCC 36951</strain>
    </source>
</reference>
<name>A0A6A6CIE6_ZASCE</name>
<dbReference type="GeneID" id="54560179"/>
<dbReference type="PANTHER" id="PTHR38790">
    <property type="entry name" value="2EXR DOMAIN-CONTAINING PROTEIN-RELATED"/>
    <property type="match status" value="1"/>
</dbReference>